<dbReference type="Gene3D" id="3.30.530.20">
    <property type="match status" value="1"/>
</dbReference>
<protein>
    <recommendedName>
        <fullName evidence="3">ATPase</fullName>
    </recommendedName>
</protein>
<dbReference type="RefSeq" id="WP_017823585.1">
    <property type="nucleotide sequence ID" value="NZ_AORC01000011.1"/>
</dbReference>
<reference evidence="1 2" key="1">
    <citation type="journal article" date="2013" name="Genome Announc.">
        <title>Draft genome sequence of an Actinobacterium, Brachybacterium muris strain UCD-AY4.</title>
        <authorList>
            <person name="Lo J.R."/>
            <person name="Lang J.M."/>
            <person name="Darling A.E."/>
            <person name="Eisen J.A."/>
            <person name="Coil D.A."/>
        </authorList>
    </citation>
    <scope>NUCLEOTIDE SEQUENCE [LARGE SCALE GENOMIC DNA]</scope>
    <source>
        <strain evidence="1 2">UCD-AY4</strain>
    </source>
</reference>
<name>A0A022L010_9MICO</name>
<evidence type="ECO:0008006" key="3">
    <source>
        <dbReference type="Google" id="ProtNLM"/>
    </source>
</evidence>
<evidence type="ECO:0000313" key="1">
    <source>
        <dbReference type="EMBL" id="EYT49013.1"/>
    </source>
</evidence>
<dbReference type="InterPro" id="IPR023393">
    <property type="entry name" value="START-like_dom_sf"/>
</dbReference>
<accession>A0A022L010</accession>
<organism evidence="1 2">
    <name type="scientific">Brachybacterium muris UCD-AY4</name>
    <dbReference type="NCBI Taxonomy" id="1249481"/>
    <lineage>
        <taxon>Bacteria</taxon>
        <taxon>Bacillati</taxon>
        <taxon>Actinomycetota</taxon>
        <taxon>Actinomycetes</taxon>
        <taxon>Micrococcales</taxon>
        <taxon>Dermabacteraceae</taxon>
        <taxon>Brachybacterium</taxon>
    </lineage>
</organism>
<keyword evidence="2" id="KW-1185">Reference proteome</keyword>
<dbReference type="AlphaFoldDB" id="A0A022L010"/>
<dbReference type="STRING" id="1249481.D641_0110300"/>
<gene>
    <name evidence="1" type="ORF">D641_0110300</name>
</gene>
<dbReference type="EMBL" id="AORC01000011">
    <property type="protein sequence ID" value="EYT49013.1"/>
    <property type="molecule type" value="Genomic_DNA"/>
</dbReference>
<sequence length="140" mass="15586">MRLALPGEQRAIWEHLTEPALLATWSPVVPDRPLTSVGPALSREHPGEEPVAADVLEVAAPTLLTHRCGEDTLEWRIDGTTLELTMRLSAPEHAPMYLAGWQVCLAVLASRLQGHDQPRIVGYDAMEHGWEELRAYYASR</sequence>
<evidence type="ECO:0000313" key="2">
    <source>
        <dbReference type="Proteomes" id="UP000019754"/>
    </source>
</evidence>
<dbReference type="HOGENOM" id="CLU_108923_3_0_11"/>
<dbReference type="Proteomes" id="UP000019754">
    <property type="component" value="Unassembled WGS sequence"/>
</dbReference>
<proteinExistence type="predicted"/>
<dbReference type="SUPFAM" id="SSF55961">
    <property type="entry name" value="Bet v1-like"/>
    <property type="match status" value="1"/>
</dbReference>
<comment type="caution">
    <text evidence="1">The sequence shown here is derived from an EMBL/GenBank/DDBJ whole genome shotgun (WGS) entry which is preliminary data.</text>
</comment>